<comment type="caution">
    <text evidence="2">The sequence shown here is derived from an EMBL/GenBank/DDBJ whole genome shotgun (WGS) entry which is preliminary data.</text>
</comment>
<evidence type="ECO:0000313" key="3">
    <source>
        <dbReference type="Proteomes" id="UP000294547"/>
    </source>
</evidence>
<dbReference type="EMBL" id="SNXY01000006">
    <property type="protein sequence ID" value="TDP87348.1"/>
    <property type="molecule type" value="Genomic_DNA"/>
</dbReference>
<name>A0A4V3CWR1_9HYPH</name>
<evidence type="ECO:0000259" key="1">
    <source>
        <dbReference type="PROSITE" id="PS51725"/>
    </source>
</evidence>
<dbReference type="Pfam" id="PF03992">
    <property type="entry name" value="ABM"/>
    <property type="match status" value="1"/>
</dbReference>
<keyword evidence="2" id="KW-0503">Monooxygenase</keyword>
<dbReference type="SUPFAM" id="SSF54909">
    <property type="entry name" value="Dimeric alpha+beta barrel"/>
    <property type="match status" value="1"/>
</dbReference>
<dbReference type="PANTHER" id="PTHR37811:SF2">
    <property type="entry name" value="ABM DOMAIN-CONTAINING PROTEIN"/>
    <property type="match status" value="1"/>
</dbReference>
<protein>
    <submittedName>
        <fullName evidence="2">Heme-degrading monooxygenase HmoA</fullName>
    </submittedName>
</protein>
<dbReference type="PANTHER" id="PTHR37811">
    <property type="entry name" value="BLL5343 PROTEIN"/>
    <property type="match status" value="1"/>
</dbReference>
<dbReference type="PROSITE" id="PS51725">
    <property type="entry name" value="ABM"/>
    <property type="match status" value="1"/>
</dbReference>
<reference evidence="2 3" key="1">
    <citation type="submission" date="2019-03" db="EMBL/GenBank/DDBJ databases">
        <title>Genomic Encyclopedia of Type Strains, Phase IV (KMG-IV): sequencing the most valuable type-strain genomes for metagenomic binning, comparative biology and taxonomic classification.</title>
        <authorList>
            <person name="Goeker M."/>
        </authorList>
    </citation>
    <scope>NUCLEOTIDE SEQUENCE [LARGE SCALE GENOMIC DNA]</scope>
    <source>
        <strain evidence="2 3">DSM 102969</strain>
    </source>
</reference>
<dbReference type="InterPro" id="IPR007138">
    <property type="entry name" value="ABM_dom"/>
</dbReference>
<dbReference type="InterPro" id="IPR052936">
    <property type="entry name" value="Jasmonate_Hydroxylase-like"/>
</dbReference>
<dbReference type="Proteomes" id="UP000294547">
    <property type="component" value="Unassembled WGS sequence"/>
</dbReference>
<dbReference type="RefSeq" id="WP_126535583.1">
    <property type="nucleotide sequence ID" value="NZ_BSPM01000008.1"/>
</dbReference>
<dbReference type="Gene3D" id="3.30.70.100">
    <property type="match status" value="1"/>
</dbReference>
<keyword evidence="3" id="KW-1185">Reference proteome</keyword>
<keyword evidence="2" id="KW-0560">Oxidoreductase</keyword>
<dbReference type="OrthoDB" id="9797060at2"/>
<sequence length="108" mass="12394">MLAVIFEVWPAEGQRGAYLALAADLKAEVAQIDGFISVERFESLYDEGKLLSLQFWRDEAAIKVWRNHLDHRRAQAVGRGGMFRDYRLRIATVIRDYGPADRTEAPRD</sequence>
<accession>A0A4V3CWR1</accession>
<dbReference type="GO" id="GO:0004497">
    <property type="term" value="F:monooxygenase activity"/>
    <property type="evidence" value="ECO:0007669"/>
    <property type="project" value="UniProtKB-KW"/>
</dbReference>
<evidence type="ECO:0000313" key="2">
    <source>
        <dbReference type="EMBL" id="TDP87348.1"/>
    </source>
</evidence>
<gene>
    <name evidence="2" type="ORF">EDD54_1242</name>
</gene>
<dbReference type="AlphaFoldDB" id="A0A4V3CWR1"/>
<feature type="domain" description="ABM" evidence="1">
    <location>
        <begin position="1"/>
        <end position="90"/>
    </location>
</feature>
<proteinExistence type="predicted"/>
<dbReference type="InterPro" id="IPR011008">
    <property type="entry name" value="Dimeric_a/b-barrel"/>
</dbReference>
<organism evidence="2 3">
    <name type="scientific">Oharaeibacter diazotrophicus</name>
    <dbReference type="NCBI Taxonomy" id="1920512"/>
    <lineage>
        <taxon>Bacteria</taxon>
        <taxon>Pseudomonadati</taxon>
        <taxon>Pseudomonadota</taxon>
        <taxon>Alphaproteobacteria</taxon>
        <taxon>Hyphomicrobiales</taxon>
        <taxon>Pleomorphomonadaceae</taxon>
        <taxon>Oharaeibacter</taxon>
    </lineage>
</organism>